<name>A0ABY6HW64_9ARCH</name>
<reference evidence="2" key="1">
    <citation type="submission" date="2022-09" db="EMBL/GenBank/DDBJ databases">
        <title>Actin cytoskeleton and complex cell architecture in an #Asgard archaeon.</title>
        <authorList>
            <person name="Ponce Toledo R.I."/>
            <person name="Schleper C."/>
            <person name="Rodrigues Oliveira T."/>
            <person name="Wollweber F."/>
            <person name="Xu J."/>
            <person name="Rittmann S."/>
            <person name="Klingl A."/>
            <person name="Pilhofer M."/>
        </authorList>
    </citation>
    <scope>NUCLEOTIDE SEQUENCE</scope>
    <source>
        <strain evidence="2">B-35</strain>
    </source>
</reference>
<proteinExistence type="predicted"/>
<protein>
    <submittedName>
        <fullName evidence="2">Xaa-Pro dipeptidase</fullName>
        <ecNumber evidence="2">3.4.13.9</ecNumber>
    </submittedName>
</protein>
<organism evidence="2 3">
    <name type="scientific">Candidatus Lokiarchaeum ossiferum</name>
    <dbReference type="NCBI Taxonomy" id="2951803"/>
    <lineage>
        <taxon>Archaea</taxon>
        <taxon>Promethearchaeati</taxon>
        <taxon>Promethearchaeota</taxon>
        <taxon>Promethearchaeia</taxon>
        <taxon>Promethearchaeales</taxon>
        <taxon>Promethearchaeaceae</taxon>
        <taxon>Candidatus Lokiarchaeum</taxon>
    </lineage>
</organism>
<dbReference type="InterPro" id="IPR050659">
    <property type="entry name" value="Peptidase_M24B"/>
</dbReference>
<sequence>MNLFQRAKETLAEIGADAWLISCVEGNDIHSKFILNVNIHIRHYIFISQKGKDVVITCPMEKPMAEKALKRLGVDAEVKDFTRAADIPVMLKDLIKDQTVALNFGENIFTPQTTAYAEFLPVGELRELQKIAPKAKFISAAKIIYALRSIKSPSDIKDLEEAAKINIEILEDIPNWVKLGMTENDVKRKLESKYMQYGEVGFPAIIANNANAADPHHGGSDKKIEKGVLLIDSGMKKDRMTTDITWTYWIGGEPTEKFLEIYHLIYDAKQASFKTIKPGVKANIPDQIIRKMFADQGIDHMKHYNHGLGHPLGYVVHDIGIGLSARMPDEAVLTEGMVITHEPGLYWQGEWGVRLEDDFVVTKDSMKLLTYCPKDPFLI</sequence>
<dbReference type="Pfam" id="PF00557">
    <property type="entry name" value="Peptidase_M24"/>
    <property type="match status" value="1"/>
</dbReference>
<dbReference type="PANTHER" id="PTHR46112">
    <property type="entry name" value="AMINOPEPTIDASE"/>
    <property type="match status" value="1"/>
</dbReference>
<dbReference type="GO" id="GO:0102009">
    <property type="term" value="F:proline dipeptidase activity"/>
    <property type="evidence" value="ECO:0007669"/>
    <property type="project" value="UniProtKB-EC"/>
</dbReference>
<keyword evidence="3" id="KW-1185">Reference proteome</keyword>
<accession>A0ABY6HW64</accession>
<dbReference type="InterPro" id="IPR000994">
    <property type="entry name" value="Pept_M24"/>
</dbReference>
<keyword evidence="2" id="KW-0224">Dipeptidase</keyword>
<dbReference type="InterPro" id="IPR029149">
    <property type="entry name" value="Creatin/AminoP/Spt16_N"/>
</dbReference>
<evidence type="ECO:0000313" key="3">
    <source>
        <dbReference type="Proteomes" id="UP001208689"/>
    </source>
</evidence>
<evidence type="ECO:0000259" key="1">
    <source>
        <dbReference type="Pfam" id="PF00557"/>
    </source>
</evidence>
<keyword evidence="2" id="KW-0645">Protease</keyword>
<gene>
    <name evidence="2" type="ORF">NEF87_002979</name>
</gene>
<dbReference type="Gene3D" id="3.90.230.10">
    <property type="entry name" value="Creatinase/methionine aminopeptidase superfamily"/>
    <property type="match status" value="1"/>
</dbReference>
<dbReference type="InterPro" id="IPR036005">
    <property type="entry name" value="Creatinase/aminopeptidase-like"/>
</dbReference>
<dbReference type="Proteomes" id="UP001208689">
    <property type="component" value="Chromosome"/>
</dbReference>
<keyword evidence="2" id="KW-0378">Hydrolase</keyword>
<evidence type="ECO:0000313" key="2">
    <source>
        <dbReference type="EMBL" id="UYP46694.1"/>
    </source>
</evidence>
<dbReference type="SUPFAM" id="SSF55920">
    <property type="entry name" value="Creatinase/aminopeptidase"/>
    <property type="match status" value="1"/>
</dbReference>
<dbReference type="PANTHER" id="PTHR46112:SF2">
    <property type="entry name" value="XAA-PRO AMINOPEPTIDASE P-RELATED"/>
    <property type="match status" value="1"/>
</dbReference>
<dbReference type="EC" id="3.4.13.9" evidence="2"/>
<feature type="domain" description="Peptidase M24" evidence="1">
    <location>
        <begin position="159"/>
        <end position="363"/>
    </location>
</feature>
<dbReference type="Gene3D" id="3.40.350.10">
    <property type="entry name" value="Creatinase/prolidase N-terminal domain"/>
    <property type="match status" value="1"/>
</dbReference>
<dbReference type="EMBL" id="CP104013">
    <property type="protein sequence ID" value="UYP46694.1"/>
    <property type="molecule type" value="Genomic_DNA"/>
</dbReference>